<dbReference type="Proteomes" id="UP000265742">
    <property type="component" value="Unassembled WGS sequence"/>
</dbReference>
<sequence length="147" mass="16742">MGFDILAIEPAVVTDEEFPAWWDRQSAWSEQRDYNDPAGATPAIQLFMADLAETFPPMNGPLRPSEERLEADPELDDRLSDYSIGRQFVFADFGFSVDADENDELAERRFMQLAYRHGLAIVLTTGDRTILRPDRDPLPDWVLDPHG</sequence>
<name>A0A3A1TUC5_9MICO</name>
<dbReference type="RefSeq" id="WP_119482162.1">
    <property type="nucleotide sequence ID" value="NZ_QXTG01000002.1"/>
</dbReference>
<protein>
    <submittedName>
        <fullName evidence="1">Uncharacterized protein</fullName>
    </submittedName>
</protein>
<evidence type="ECO:0000313" key="1">
    <source>
        <dbReference type="EMBL" id="RIX27853.1"/>
    </source>
</evidence>
<keyword evidence="2" id="KW-1185">Reference proteome</keyword>
<organism evidence="1 2">
    <name type="scientific">Amnibacterium setariae</name>
    <dbReference type="NCBI Taxonomy" id="2306585"/>
    <lineage>
        <taxon>Bacteria</taxon>
        <taxon>Bacillati</taxon>
        <taxon>Actinomycetota</taxon>
        <taxon>Actinomycetes</taxon>
        <taxon>Micrococcales</taxon>
        <taxon>Microbacteriaceae</taxon>
        <taxon>Amnibacterium</taxon>
    </lineage>
</organism>
<evidence type="ECO:0000313" key="2">
    <source>
        <dbReference type="Proteomes" id="UP000265742"/>
    </source>
</evidence>
<reference evidence="2" key="1">
    <citation type="submission" date="2018-09" db="EMBL/GenBank/DDBJ databases">
        <authorList>
            <person name="Kim I."/>
        </authorList>
    </citation>
    <scope>NUCLEOTIDE SEQUENCE [LARGE SCALE GENOMIC DNA]</scope>
    <source>
        <strain evidence="2">DD4a</strain>
    </source>
</reference>
<gene>
    <name evidence="1" type="ORF">D1781_09985</name>
</gene>
<dbReference type="EMBL" id="QXTG01000002">
    <property type="protein sequence ID" value="RIX27853.1"/>
    <property type="molecule type" value="Genomic_DNA"/>
</dbReference>
<comment type="caution">
    <text evidence="1">The sequence shown here is derived from an EMBL/GenBank/DDBJ whole genome shotgun (WGS) entry which is preliminary data.</text>
</comment>
<proteinExistence type="predicted"/>
<accession>A0A3A1TUC5</accession>
<dbReference type="AlphaFoldDB" id="A0A3A1TUC5"/>
<dbReference type="OrthoDB" id="882812at2"/>